<evidence type="ECO:0000313" key="3">
    <source>
        <dbReference type="Proteomes" id="UP000644147"/>
    </source>
</evidence>
<dbReference type="Pfam" id="PF00149">
    <property type="entry name" value="Metallophos"/>
    <property type="match status" value="1"/>
</dbReference>
<dbReference type="PANTHER" id="PTHR42850">
    <property type="entry name" value="METALLOPHOSPHOESTERASE"/>
    <property type="match status" value="1"/>
</dbReference>
<sequence>MYDIIGDIHGHADTLEQLLQKLGYENIEGFYRHPNRKVIFVGDYIDRGPKIRETLELVKAMADNDQAIALMGNHEFNAILYNLQDAAGNYLREHSEKNQHQHIHTLEQFACNMQEYHQYISWFKTLPLFYEDKQIRVVHACWDEEHIHSLQNALPEGRLTDQLLLNEYQKGTPLYEALEVTLKGKELQMPDRLTFRDKDGHERTELRIKWWMNPDKVTYRQYSVQHYDSLTDQEIPAELINNQKYYPESMKPVFFGHYWLPGSAELSVYEKNVCCVDYSVANKGKLVAYRWNGETSLDHRNMHHI</sequence>
<reference evidence="2 3" key="1">
    <citation type="submission" date="2020-12" db="EMBL/GenBank/DDBJ databases">
        <title>Bacterial novel species Adhaeribacter sp. BT258 isolated from soil.</title>
        <authorList>
            <person name="Jung H.-Y."/>
        </authorList>
    </citation>
    <scope>NUCLEOTIDE SEQUENCE [LARGE SCALE GENOMIC DNA]</scope>
    <source>
        <strain evidence="2 3">BT258</strain>
    </source>
</reference>
<evidence type="ECO:0000313" key="2">
    <source>
        <dbReference type="EMBL" id="MBK0403066.1"/>
    </source>
</evidence>
<accession>A0ABS1C0Y5</accession>
<gene>
    <name evidence="2" type="ORF">I5M27_08710</name>
</gene>
<dbReference type="RefSeq" id="WP_200505807.1">
    <property type="nucleotide sequence ID" value="NZ_JAEHFX010000003.1"/>
</dbReference>
<evidence type="ECO:0000259" key="1">
    <source>
        <dbReference type="Pfam" id="PF00149"/>
    </source>
</evidence>
<dbReference type="InterPro" id="IPR006186">
    <property type="entry name" value="Ser/Thr-sp_prot-phosphatase"/>
</dbReference>
<dbReference type="InterPro" id="IPR050126">
    <property type="entry name" value="Ap4A_hydrolase"/>
</dbReference>
<comment type="caution">
    <text evidence="2">The sequence shown here is derived from an EMBL/GenBank/DDBJ whole genome shotgun (WGS) entry which is preliminary data.</text>
</comment>
<dbReference type="InterPro" id="IPR004843">
    <property type="entry name" value="Calcineurin-like_PHP"/>
</dbReference>
<protein>
    <submittedName>
        <fullName evidence="2">Metallophosphoesterase</fullName>
    </submittedName>
</protein>
<organism evidence="2 3">
    <name type="scientific">Adhaeribacter terrigena</name>
    <dbReference type="NCBI Taxonomy" id="2793070"/>
    <lineage>
        <taxon>Bacteria</taxon>
        <taxon>Pseudomonadati</taxon>
        <taxon>Bacteroidota</taxon>
        <taxon>Cytophagia</taxon>
        <taxon>Cytophagales</taxon>
        <taxon>Hymenobacteraceae</taxon>
        <taxon>Adhaeribacter</taxon>
    </lineage>
</organism>
<dbReference type="Proteomes" id="UP000644147">
    <property type="component" value="Unassembled WGS sequence"/>
</dbReference>
<proteinExistence type="predicted"/>
<dbReference type="SUPFAM" id="SSF56300">
    <property type="entry name" value="Metallo-dependent phosphatases"/>
    <property type="match status" value="1"/>
</dbReference>
<feature type="domain" description="Calcineurin-like phosphoesterase" evidence="1">
    <location>
        <begin position="4"/>
        <end position="167"/>
    </location>
</feature>
<keyword evidence="3" id="KW-1185">Reference proteome</keyword>
<dbReference type="EMBL" id="JAEHFX010000003">
    <property type="protein sequence ID" value="MBK0403066.1"/>
    <property type="molecule type" value="Genomic_DNA"/>
</dbReference>
<dbReference type="PRINTS" id="PR00114">
    <property type="entry name" value="STPHPHTASE"/>
</dbReference>
<dbReference type="Gene3D" id="3.60.21.10">
    <property type="match status" value="1"/>
</dbReference>
<name>A0ABS1C0Y5_9BACT</name>
<dbReference type="InterPro" id="IPR029052">
    <property type="entry name" value="Metallo-depent_PP-like"/>
</dbReference>
<dbReference type="PANTHER" id="PTHR42850:SF7">
    <property type="entry name" value="BIS(5'-NUCLEOSYL)-TETRAPHOSPHATASE PRPE [ASYMMETRICAL]"/>
    <property type="match status" value="1"/>
</dbReference>